<keyword evidence="2" id="KW-0732">Signal</keyword>
<protein>
    <submittedName>
        <fullName evidence="3">Uncharacterized protein</fullName>
    </submittedName>
</protein>
<feature type="region of interest" description="Disordered" evidence="1">
    <location>
        <begin position="205"/>
        <end position="226"/>
    </location>
</feature>
<feature type="chain" id="PRO_5001456225" evidence="2">
    <location>
        <begin position="33"/>
        <end position="290"/>
    </location>
</feature>
<feature type="signal peptide" evidence="2">
    <location>
        <begin position="1"/>
        <end position="32"/>
    </location>
</feature>
<dbReference type="HOGENOM" id="CLU_959799_0_0_1"/>
<keyword evidence="4" id="KW-1185">Reference proteome</keyword>
<dbReference type="OrthoDB" id="2590867at2759"/>
<reference evidence="3 4" key="1">
    <citation type="submission" date="2014-02" db="EMBL/GenBank/DDBJ databases">
        <title>The genome sequence of Colletotrichum fioriniae PJ7.</title>
        <authorList>
            <person name="Baroncelli R."/>
            <person name="Thon M.R."/>
        </authorList>
    </citation>
    <scope>NUCLEOTIDE SEQUENCE [LARGE SCALE GENOMIC DNA]</scope>
    <source>
        <strain evidence="3 4">PJ7</strain>
    </source>
</reference>
<evidence type="ECO:0000256" key="2">
    <source>
        <dbReference type="SAM" id="SignalP"/>
    </source>
</evidence>
<dbReference type="KEGG" id="cfj:CFIO01_12897"/>
<evidence type="ECO:0000313" key="3">
    <source>
        <dbReference type="EMBL" id="EXF84891.1"/>
    </source>
</evidence>
<comment type="caution">
    <text evidence="3">The sequence shown here is derived from an EMBL/GenBank/DDBJ whole genome shotgun (WGS) entry which is preliminary data.</text>
</comment>
<proteinExistence type="predicted"/>
<name>A0A010RWG5_9PEZI</name>
<dbReference type="eggNOG" id="ENOG502T2I9">
    <property type="taxonomic scope" value="Eukaryota"/>
</dbReference>
<dbReference type="Proteomes" id="UP000020467">
    <property type="component" value="Unassembled WGS sequence"/>
</dbReference>
<accession>A0A010RWG5</accession>
<evidence type="ECO:0000256" key="1">
    <source>
        <dbReference type="SAM" id="MobiDB-lite"/>
    </source>
</evidence>
<organism evidence="3 4">
    <name type="scientific">Colletotrichum fioriniae PJ7</name>
    <dbReference type="NCBI Taxonomy" id="1445577"/>
    <lineage>
        <taxon>Eukaryota</taxon>
        <taxon>Fungi</taxon>
        <taxon>Dikarya</taxon>
        <taxon>Ascomycota</taxon>
        <taxon>Pezizomycotina</taxon>
        <taxon>Sordariomycetes</taxon>
        <taxon>Hypocreomycetidae</taxon>
        <taxon>Glomerellales</taxon>
        <taxon>Glomerellaceae</taxon>
        <taxon>Colletotrichum</taxon>
        <taxon>Colletotrichum acutatum species complex</taxon>
    </lineage>
</organism>
<dbReference type="EMBL" id="JARH01000141">
    <property type="protein sequence ID" value="EXF84891.1"/>
    <property type="molecule type" value="Genomic_DNA"/>
</dbReference>
<sequence>MFPRLQPCKRQSVLSTLLLFFLLALFVDLTSATPSPVQGQAPDKQSRDASVLEDLSYLAIAADTSCEGSEGQYNCLSDSFQYCLNGTWSDVTLCTENSEQTAETSSLCSPIGRTDTINFNGECEISAAWGWGNGGGGWGGGRGYYGAGERVEVSRWVWSFVGMIFVFALNAETAGTANTYENPNINTATSHTTTAGEVPAAHATSRAATSTVGGGDAPTTRSGGIGQQIKGAFAQGHGMGEVIRGKFNSAVDTAAGDSQGMAKNKNVTTGGEREFATKDFVKKGTLDKAL</sequence>
<dbReference type="AlphaFoldDB" id="A0A010RWG5"/>
<evidence type="ECO:0000313" key="4">
    <source>
        <dbReference type="Proteomes" id="UP000020467"/>
    </source>
</evidence>
<gene>
    <name evidence="3" type="ORF">CFIO01_12897</name>
</gene>